<organism evidence="1 2">
    <name type="scientific">Arctium lappa</name>
    <name type="common">Greater burdock</name>
    <name type="synonym">Lappa major</name>
    <dbReference type="NCBI Taxonomy" id="4217"/>
    <lineage>
        <taxon>Eukaryota</taxon>
        <taxon>Viridiplantae</taxon>
        <taxon>Streptophyta</taxon>
        <taxon>Embryophyta</taxon>
        <taxon>Tracheophyta</taxon>
        <taxon>Spermatophyta</taxon>
        <taxon>Magnoliopsida</taxon>
        <taxon>eudicotyledons</taxon>
        <taxon>Gunneridae</taxon>
        <taxon>Pentapetalae</taxon>
        <taxon>asterids</taxon>
        <taxon>campanulids</taxon>
        <taxon>Asterales</taxon>
        <taxon>Asteraceae</taxon>
        <taxon>Carduoideae</taxon>
        <taxon>Cardueae</taxon>
        <taxon>Arctiinae</taxon>
        <taxon>Arctium</taxon>
    </lineage>
</organism>
<comment type="caution">
    <text evidence="1">The sequence shown here is derived from an EMBL/GenBank/DDBJ whole genome shotgun (WGS) entry which is preliminary data.</text>
</comment>
<proteinExistence type="predicted"/>
<gene>
    <name evidence="1" type="ORF">L6452_01846</name>
</gene>
<evidence type="ECO:0000313" key="2">
    <source>
        <dbReference type="Proteomes" id="UP001055879"/>
    </source>
</evidence>
<dbReference type="Proteomes" id="UP001055879">
    <property type="component" value="Linkage Group LG01"/>
</dbReference>
<reference evidence="1 2" key="2">
    <citation type="journal article" date="2022" name="Mol. Ecol. Resour.">
        <title>The genomes of chicory, endive, great burdock and yacon provide insights into Asteraceae paleo-polyploidization history and plant inulin production.</title>
        <authorList>
            <person name="Fan W."/>
            <person name="Wang S."/>
            <person name="Wang H."/>
            <person name="Wang A."/>
            <person name="Jiang F."/>
            <person name="Liu H."/>
            <person name="Zhao H."/>
            <person name="Xu D."/>
            <person name="Zhang Y."/>
        </authorList>
    </citation>
    <scope>NUCLEOTIDE SEQUENCE [LARGE SCALE GENOMIC DNA]</scope>
    <source>
        <strain evidence="2">cv. Niubang</strain>
    </source>
</reference>
<accession>A0ACB9FIL3</accession>
<keyword evidence="2" id="KW-1185">Reference proteome</keyword>
<name>A0ACB9FIL3_ARCLA</name>
<protein>
    <submittedName>
        <fullName evidence="1">Uncharacterized protein</fullName>
    </submittedName>
</protein>
<sequence length="655" mass="74632">MSESQVESSAPEPKKRKATETRSQVWDHFEKNLSSEGNLIKGMCKYCKKTYAADPKKYGTSSLKNHSIACLMNPQAKETRQSRLAFGRGESNESVLTNWVFNQDNVRREVTKMIVIDELPFKFVEGRGFRGMMQAACPMFKIPSRWTVNRDIFAIYLEERKSLKKFFKEHSQRVSLTTDTWTSVQRINYMCITAHYIDAQWKLNKKIISFVPIQSHKGDAIAKALEVCLVEWGIRNIMTITVDNASSNDVALVFLKSKLVSWGCSSVRAQYLHMRCIAHILNLVVQDGLKMADSALKKLRDTVRNAIPYRYVFEAYDGHEPSFKLDLGDSLLADYDWVYLESFINLLKNFYEMTIRISGSLYVTSNSYLTEICDLGFSLTEMIASPNLTEKNMDQKMKDKFDKYWGDEEKMNLVIFFANIMDPRDKMEYMPLQFDQLFGAEKGEACFRKVKSQLTTLFEDNVQQYSEPSQSQSQSQSGKGEALLVRSQSKFKSLLRQQKLDSGALDGKTSELDVYLGEAIVDDNGKEFDLLMWWKLNSARFPILSKLASDVLAVPISTVASESTFSTGGRVLDNFRSSLTPKIVEALICTQDWLRGPSEPIAVEENLEDLEKFEKEIDNLRVGTSSTRHEENIHSVGTQASDFGGFEEVDTDVDP</sequence>
<reference evidence="2" key="1">
    <citation type="journal article" date="2022" name="Mol. Ecol. Resour.">
        <title>The genomes of chicory, endive, great burdock and yacon provide insights into Asteraceae palaeo-polyploidization history and plant inulin production.</title>
        <authorList>
            <person name="Fan W."/>
            <person name="Wang S."/>
            <person name="Wang H."/>
            <person name="Wang A."/>
            <person name="Jiang F."/>
            <person name="Liu H."/>
            <person name="Zhao H."/>
            <person name="Xu D."/>
            <person name="Zhang Y."/>
        </authorList>
    </citation>
    <scope>NUCLEOTIDE SEQUENCE [LARGE SCALE GENOMIC DNA]</scope>
    <source>
        <strain evidence="2">cv. Niubang</strain>
    </source>
</reference>
<evidence type="ECO:0000313" key="1">
    <source>
        <dbReference type="EMBL" id="KAI3770705.1"/>
    </source>
</evidence>
<dbReference type="EMBL" id="CM042047">
    <property type="protein sequence ID" value="KAI3770705.1"/>
    <property type="molecule type" value="Genomic_DNA"/>
</dbReference>